<keyword evidence="3 10" id="KW-0813">Transport</keyword>
<dbReference type="AlphaFoldDB" id="A0A128F584"/>
<keyword evidence="9 10" id="KW-0472">Membrane</keyword>
<dbReference type="GO" id="GO:0015628">
    <property type="term" value="P:protein secretion by the type II secretion system"/>
    <property type="evidence" value="ECO:0007669"/>
    <property type="project" value="InterPro"/>
</dbReference>
<dbReference type="Pfam" id="PF04612">
    <property type="entry name" value="T2SSM"/>
    <property type="match status" value="1"/>
</dbReference>
<dbReference type="RefSeq" id="WP_062708762.1">
    <property type="nucleotide sequence ID" value="NZ_CAWRCI010000015.1"/>
</dbReference>
<dbReference type="OrthoDB" id="6624834at2"/>
<dbReference type="SUPFAM" id="SSF103054">
    <property type="entry name" value="General secretion pathway protein M, EpsM"/>
    <property type="match status" value="1"/>
</dbReference>
<keyword evidence="6 11" id="KW-0812">Transmembrane</keyword>
<dbReference type="Proteomes" id="UP000073601">
    <property type="component" value="Unassembled WGS sequence"/>
</dbReference>
<keyword evidence="7 10" id="KW-0653">Protein transport</keyword>
<name>A0A128F584_9GAMM</name>
<evidence type="ECO:0000256" key="8">
    <source>
        <dbReference type="ARBA" id="ARBA00022989"/>
    </source>
</evidence>
<evidence type="ECO:0000256" key="10">
    <source>
        <dbReference type="PIRNR" id="PIRNR006291"/>
    </source>
</evidence>
<evidence type="ECO:0000256" key="1">
    <source>
        <dbReference type="ARBA" id="ARBA00004377"/>
    </source>
</evidence>
<reference evidence="13" key="1">
    <citation type="submission" date="2016-02" db="EMBL/GenBank/DDBJ databases">
        <authorList>
            <person name="Rodrigo-Torres Lidia"/>
            <person name="Arahal R.David."/>
        </authorList>
    </citation>
    <scope>NUCLEOTIDE SEQUENCE [LARGE SCALE GENOMIC DNA]</scope>
    <source>
        <strain evidence="13">CECT 8713</strain>
    </source>
</reference>
<organism evidence="12 13">
    <name type="scientific">Grimontia marina</name>
    <dbReference type="NCBI Taxonomy" id="646534"/>
    <lineage>
        <taxon>Bacteria</taxon>
        <taxon>Pseudomonadati</taxon>
        <taxon>Pseudomonadota</taxon>
        <taxon>Gammaproteobacteria</taxon>
        <taxon>Vibrionales</taxon>
        <taxon>Vibrionaceae</taxon>
        <taxon>Grimontia</taxon>
    </lineage>
</organism>
<evidence type="ECO:0000256" key="11">
    <source>
        <dbReference type="SAM" id="Phobius"/>
    </source>
</evidence>
<evidence type="ECO:0000313" key="12">
    <source>
        <dbReference type="EMBL" id="CZF81943.1"/>
    </source>
</evidence>
<evidence type="ECO:0000313" key="13">
    <source>
        <dbReference type="Proteomes" id="UP000073601"/>
    </source>
</evidence>
<dbReference type="EMBL" id="FIZY01000015">
    <property type="protein sequence ID" value="CZF81943.1"/>
    <property type="molecule type" value="Genomic_DNA"/>
</dbReference>
<dbReference type="Gene3D" id="3.30.1360.100">
    <property type="entry name" value="General secretion pathway protein M, EpsM"/>
    <property type="match status" value="1"/>
</dbReference>
<evidence type="ECO:0000256" key="9">
    <source>
        <dbReference type="ARBA" id="ARBA00023136"/>
    </source>
</evidence>
<dbReference type="GO" id="GO:0005886">
    <property type="term" value="C:plasma membrane"/>
    <property type="evidence" value="ECO:0007669"/>
    <property type="project" value="UniProtKB-SubCell"/>
</dbReference>
<dbReference type="InterPro" id="IPR007690">
    <property type="entry name" value="T2SS_GspM"/>
</dbReference>
<evidence type="ECO:0000256" key="7">
    <source>
        <dbReference type="ARBA" id="ARBA00022927"/>
    </source>
</evidence>
<keyword evidence="8 11" id="KW-1133">Transmembrane helix</keyword>
<keyword evidence="13" id="KW-1185">Reference proteome</keyword>
<keyword evidence="4 10" id="KW-1003">Cell membrane</keyword>
<evidence type="ECO:0000256" key="3">
    <source>
        <dbReference type="ARBA" id="ARBA00022448"/>
    </source>
</evidence>
<sequence length="161" mass="18224">MKALIAYWQGLSRREQRLLSVASAVLVLGIMYWGVVSPLKVRAEQAQQRLVSERNLLTWVNGKAAEIDGLRRATGNRSQVSALPLNQSVTTTVKRYNLEIVRLQPQREEIQVWLKPMPFNSLISWLDFLSTNHGVEVKFIDVGKTDTQGVVEVKRLQLGRG</sequence>
<gene>
    <name evidence="12" type="primary">epsM</name>
    <name evidence="12" type="ORF">GMA8713_02035</name>
</gene>
<comment type="similarity">
    <text evidence="2 10">Belongs to the GSP M family.</text>
</comment>
<proteinExistence type="inferred from homology"/>
<comment type="subcellular location">
    <subcellularLocation>
        <location evidence="1">Cell inner membrane</location>
        <topology evidence="1">Single-pass membrane protein</topology>
    </subcellularLocation>
</comment>
<feature type="transmembrane region" description="Helical" evidence="11">
    <location>
        <begin position="18"/>
        <end position="35"/>
    </location>
</feature>
<comment type="function">
    <text evidence="10">Inner membrane component of the type II secretion system required for the energy-dependent secretion of extracellular factors such as proteases and toxins from the periplasm.</text>
</comment>
<dbReference type="InterPro" id="IPR023229">
    <property type="entry name" value="T2SS_M_periplasmic_sf"/>
</dbReference>
<evidence type="ECO:0000256" key="6">
    <source>
        <dbReference type="ARBA" id="ARBA00022692"/>
    </source>
</evidence>
<accession>A0A128F584</accession>
<keyword evidence="5 10" id="KW-0997">Cell inner membrane</keyword>
<evidence type="ECO:0000256" key="5">
    <source>
        <dbReference type="ARBA" id="ARBA00022519"/>
    </source>
</evidence>
<dbReference type="PIRSF" id="PIRSF006291">
    <property type="entry name" value="GspM"/>
    <property type="match status" value="1"/>
</dbReference>
<dbReference type="GO" id="GO:0015627">
    <property type="term" value="C:type II protein secretion system complex"/>
    <property type="evidence" value="ECO:0007669"/>
    <property type="project" value="InterPro"/>
</dbReference>
<protein>
    <recommendedName>
        <fullName evidence="10">Type II secretion system protein M</fullName>
        <shortName evidence="10">T2SS protein M</shortName>
    </recommendedName>
    <alternativeName>
        <fullName evidence="10">General secretion pathway protein M</fullName>
    </alternativeName>
</protein>
<evidence type="ECO:0000256" key="4">
    <source>
        <dbReference type="ARBA" id="ARBA00022475"/>
    </source>
</evidence>
<evidence type="ECO:0000256" key="2">
    <source>
        <dbReference type="ARBA" id="ARBA00010637"/>
    </source>
</evidence>